<dbReference type="SMART" id="SM00364">
    <property type="entry name" value="LRR_BAC"/>
    <property type="match status" value="3"/>
</dbReference>
<dbReference type="InterPro" id="IPR001611">
    <property type="entry name" value="Leu-rich_rpt"/>
</dbReference>
<protein>
    <submittedName>
        <fullName evidence="6">Calponin-homology (CH) domain-containing protein</fullName>
    </submittedName>
</protein>
<dbReference type="Gene3D" id="3.80.10.10">
    <property type="entry name" value="Ribonuclease Inhibitor"/>
    <property type="match status" value="2"/>
</dbReference>
<organism evidence="5 6">
    <name type="scientific">Bursaphelenchus xylophilus</name>
    <name type="common">Pinewood nematode worm</name>
    <name type="synonym">Aphelenchoides xylophilus</name>
    <dbReference type="NCBI Taxonomy" id="6326"/>
    <lineage>
        <taxon>Eukaryota</taxon>
        <taxon>Metazoa</taxon>
        <taxon>Ecdysozoa</taxon>
        <taxon>Nematoda</taxon>
        <taxon>Chromadorea</taxon>
        <taxon>Rhabditida</taxon>
        <taxon>Tylenchina</taxon>
        <taxon>Tylenchomorpha</taxon>
        <taxon>Aphelenchoidea</taxon>
        <taxon>Aphelenchoididae</taxon>
        <taxon>Bursaphelenchus</taxon>
    </lineage>
</organism>
<dbReference type="SMART" id="SM00033">
    <property type="entry name" value="CH"/>
    <property type="match status" value="1"/>
</dbReference>
<feature type="compositionally biased region" description="Polar residues" evidence="3">
    <location>
        <begin position="578"/>
        <end position="619"/>
    </location>
</feature>
<dbReference type="PROSITE" id="PS50021">
    <property type="entry name" value="CH"/>
    <property type="match status" value="1"/>
</dbReference>
<dbReference type="WBParaSite" id="BXY_0091600.1">
    <property type="protein sequence ID" value="BXY_0091600.1"/>
    <property type="gene ID" value="BXY_0091600"/>
</dbReference>
<accession>A0A1I7RJN4</accession>
<dbReference type="Gene3D" id="1.10.418.10">
    <property type="entry name" value="Calponin-like domain"/>
    <property type="match status" value="1"/>
</dbReference>
<evidence type="ECO:0000256" key="1">
    <source>
        <dbReference type="ARBA" id="ARBA00022614"/>
    </source>
</evidence>
<dbReference type="GO" id="GO:0005737">
    <property type="term" value="C:cytoplasm"/>
    <property type="evidence" value="ECO:0007669"/>
    <property type="project" value="TreeGrafter"/>
</dbReference>
<evidence type="ECO:0000259" key="4">
    <source>
        <dbReference type="PROSITE" id="PS50021"/>
    </source>
</evidence>
<feature type="compositionally biased region" description="Polar residues" evidence="3">
    <location>
        <begin position="471"/>
        <end position="482"/>
    </location>
</feature>
<sequence length="854" mass="92863">MSINSCLSFFHGRRRNCSLEYELAEKFIGEYSFHTMLNLPCEKVLHDAFLTGVLNLNQRQLKEFPTDALAGNDISDLIKADISSNCISQLPITICELRSLETLEFRSNALRTIPPAISSMVSLTYLDLSDNHLTELPDALFTLPLRVLLLSRNRLQTLSVEIRHLAPTIEEIDLSANKIRVLPNGLSALTELRVLNLRGNQLKDLPADIGTMSLKSLDLANNMLIRLPAELYRLGGCVEFNVDGNPLIEPPMNVVRRGRAHIFKWLSTKMDETRPNHGLMEKMLNGDHALTASCAAFGLPNSYGMDFSRANTLNATIRRSDRGSTQRNIDQKRIERRSRSTRLTTTVRCGPFNGTDSGYISTGDDLREQLESINLGLSELNASTRTLCYVDETDVNSNDTSVHGGDLAKEIMKTYEQNMVGSINNIYSSSKPPTHSASLMDLSNNNLTKPAHIKPRPTNVVPPLSRDKSHNGISSTTLNTVLSPVEETTEKSAEITTKPPTLHLHKNITANGNADPAKTSSTTPDAHSTVPKPNSAPSRPTDSATKASRNGTAKENGTIAQNGQEKPKIGNVRAPVRSGSTSTGTKLPSSRPSTLSTASRSRMGSSVNVSQLSNGTKPASTTSTTSSRISSRSSSTMSLAPTKREAVKVVRKTTAPRGAKVQPVGSKVGVKTIPTDSPDSAKDVNANNAKPPFQKAQSMDRSTISIPKTTTTRSKTALPTKLSQSVMSLNGNSSTKTITSVDLMRKTIQKHLETEKLEIQKEKLANQLADGVILCNFVNVLFPKSVPTVAKAVGSLTVAPTRARRNIENFITIARSQGVSETSLCTVTDILERKNLQNTAKTVLALAKLVEKNV</sequence>
<dbReference type="InterPro" id="IPR050216">
    <property type="entry name" value="LRR_domain-containing"/>
</dbReference>
<dbReference type="PANTHER" id="PTHR48051:SF21">
    <property type="entry name" value="CALPONIN-HOMOLOGY (CH) DOMAIN-CONTAINING PROTEIN"/>
    <property type="match status" value="1"/>
</dbReference>
<dbReference type="AlphaFoldDB" id="A0A1I7RJN4"/>
<keyword evidence="2" id="KW-0677">Repeat</keyword>
<feature type="region of interest" description="Disordered" evidence="3">
    <location>
        <begin position="448"/>
        <end position="701"/>
    </location>
</feature>
<proteinExistence type="predicted"/>
<evidence type="ECO:0000256" key="3">
    <source>
        <dbReference type="SAM" id="MobiDB-lite"/>
    </source>
</evidence>
<dbReference type="Pfam" id="PF00307">
    <property type="entry name" value="CH"/>
    <property type="match status" value="1"/>
</dbReference>
<dbReference type="eggNOG" id="KOG0532">
    <property type="taxonomic scope" value="Eukaryota"/>
</dbReference>
<dbReference type="PRINTS" id="PR00888">
    <property type="entry name" value="SM22CALPONIN"/>
</dbReference>
<feature type="compositionally biased region" description="Polar residues" evidence="3">
    <location>
        <begin position="508"/>
        <end position="564"/>
    </location>
</feature>
<dbReference type="SUPFAM" id="SSF47576">
    <property type="entry name" value="Calponin-homology domain, CH-domain"/>
    <property type="match status" value="1"/>
</dbReference>
<dbReference type="InterPro" id="IPR001715">
    <property type="entry name" value="CH_dom"/>
</dbReference>
<dbReference type="CDD" id="cd00014">
    <property type="entry name" value="CH_SF"/>
    <property type="match status" value="1"/>
</dbReference>
<evidence type="ECO:0000256" key="2">
    <source>
        <dbReference type="ARBA" id="ARBA00022737"/>
    </source>
</evidence>
<reference evidence="6" key="1">
    <citation type="submission" date="2016-11" db="UniProtKB">
        <authorList>
            <consortium name="WormBaseParasite"/>
        </authorList>
    </citation>
    <scope>IDENTIFICATION</scope>
</reference>
<dbReference type="InterPro" id="IPR003096">
    <property type="entry name" value="SM22_calponin"/>
</dbReference>
<feature type="domain" description="Calponin-homology (CH)" evidence="4">
    <location>
        <begin position="742"/>
        <end position="851"/>
    </location>
</feature>
<dbReference type="PANTHER" id="PTHR48051">
    <property type="match status" value="1"/>
</dbReference>
<feature type="compositionally biased region" description="Low complexity" evidence="3">
    <location>
        <begin position="620"/>
        <end position="638"/>
    </location>
</feature>
<evidence type="ECO:0000313" key="5">
    <source>
        <dbReference type="Proteomes" id="UP000095284"/>
    </source>
</evidence>
<dbReference type="Pfam" id="PF13855">
    <property type="entry name" value="LRR_8"/>
    <property type="match status" value="2"/>
</dbReference>
<evidence type="ECO:0000313" key="6">
    <source>
        <dbReference type="WBParaSite" id="BXY_0091600.1"/>
    </source>
</evidence>
<dbReference type="InterPro" id="IPR036872">
    <property type="entry name" value="CH_dom_sf"/>
</dbReference>
<dbReference type="Proteomes" id="UP000095284">
    <property type="component" value="Unplaced"/>
</dbReference>
<dbReference type="InterPro" id="IPR032675">
    <property type="entry name" value="LRR_dom_sf"/>
</dbReference>
<dbReference type="SUPFAM" id="SSF52058">
    <property type="entry name" value="L domain-like"/>
    <property type="match status" value="1"/>
</dbReference>
<dbReference type="PROSITE" id="PS51450">
    <property type="entry name" value="LRR"/>
    <property type="match status" value="2"/>
</dbReference>
<dbReference type="InterPro" id="IPR003591">
    <property type="entry name" value="Leu-rich_rpt_typical-subtyp"/>
</dbReference>
<keyword evidence="1" id="KW-0433">Leucine-rich repeat</keyword>
<dbReference type="SMART" id="SM00369">
    <property type="entry name" value="LRR_TYP"/>
    <property type="match status" value="5"/>
</dbReference>
<name>A0A1I7RJN4_BURXY</name>